<keyword evidence="11" id="KW-1185">Reference proteome</keyword>
<evidence type="ECO:0000256" key="4">
    <source>
        <dbReference type="ARBA" id="ARBA00022603"/>
    </source>
</evidence>
<comment type="function">
    <text evidence="9">S-adenosyl-L-methionine-dependent methyltransferase that specifically methylates the N(1) position of adenine in helix 25.1 in 25S rRNA. Required both for ribosomal 40S and 60S subunits biogenesis. Required for efficient pre-rRNA cleavage at site A2.</text>
</comment>
<dbReference type="EC" id="2.1.1.-" evidence="9"/>
<dbReference type="GO" id="GO:0042273">
    <property type="term" value="P:ribosomal large subunit biogenesis"/>
    <property type="evidence" value="ECO:0007669"/>
    <property type="project" value="TreeGrafter"/>
</dbReference>
<evidence type="ECO:0000256" key="2">
    <source>
        <dbReference type="ARBA" id="ARBA00006301"/>
    </source>
</evidence>
<accession>A0A9P6ESQ5</accession>
<dbReference type="PANTHER" id="PTHR12787">
    <property type="entry name" value="RIBOSOMAL RNA-PROCESSING PROTEIN 8"/>
    <property type="match status" value="1"/>
</dbReference>
<comment type="similarity">
    <text evidence="2 9">Belongs to the methyltransferase superfamily. RRP8 family.</text>
</comment>
<gene>
    <name evidence="10" type="ORF">CPB83DRAFT_843790</name>
</gene>
<evidence type="ECO:0000256" key="8">
    <source>
        <dbReference type="ARBA" id="ARBA00076672"/>
    </source>
</evidence>
<dbReference type="SUPFAM" id="SSF53335">
    <property type="entry name" value="S-adenosyl-L-methionine-dependent methyltransferases"/>
    <property type="match status" value="1"/>
</dbReference>
<dbReference type="EMBL" id="MU157826">
    <property type="protein sequence ID" value="KAF9534162.1"/>
    <property type="molecule type" value="Genomic_DNA"/>
</dbReference>
<comment type="subcellular location">
    <subcellularLocation>
        <location evidence="1 9">Nucleus</location>
        <location evidence="1 9">Nucleolus</location>
    </subcellularLocation>
</comment>
<dbReference type="PANTHER" id="PTHR12787:SF0">
    <property type="entry name" value="RIBOSOMAL RNA-PROCESSING PROTEIN 8"/>
    <property type="match status" value="1"/>
</dbReference>
<name>A0A9P6ESQ5_9AGAR</name>
<keyword evidence="5 9" id="KW-0808">Transferase</keyword>
<proteinExistence type="inferred from homology"/>
<keyword evidence="3 9" id="KW-0698">rRNA processing</keyword>
<dbReference type="AlphaFoldDB" id="A0A9P6ESQ5"/>
<dbReference type="Pfam" id="PF05148">
    <property type="entry name" value="Methyltransf_8"/>
    <property type="match status" value="1"/>
</dbReference>
<protein>
    <recommendedName>
        <fullName evidence="8 9">Ribosomal RNA-processing protein 8</fullName>
        <ecNumber evidence="9">2.1.1.-</ecNumber>
    </recommendedName>
</protein>
<evidence type="ECO:0000256" key="9">
    <source>
        <dbReference type="RuleBase" id="RU365074"/>
    </source>
</evidence>
<organism evidence="10 11">
    <name type="scientific">Crepidotus variabilis</name>
    <dbReference type="NCBI Taxonomy" id="179855"/>
    <lineage>
        <taxon>Eukaryota</taxon>
        <taxon>Fungi</taxon>
        <taxon>Dikarya</taxon>
        <taxon>Basidiomycota</taxon>
        <taxon>Agaricomycotina</taxon>
        <taxon>Agaricomycetes</taxon>
        <taxon>Agaricomycetidae</taxon>
        <taxon>Agaricales</taxon>
        <taxon>Agaricineae</taxon>
        <taxon>Crepidotaceae</taxon>
        <taxon>Crepidotus</taxon>
    </lineage>
</organism>
<dbReference type="InterPro" id="IPR029063">
    <property type="entry name" value="SAM-dependent_MTases_sf"/>
</dbReference>
<keyword evidence="7 9" id="KW-0539">Nucleus</keyword>
<dbReference type="Gene3D" id="1.10.10.2150">
    <property type="entry name" value="Ribosomal RNA-processing protein 8, N-terminal domain"/>
    <property type="match status" value="1"/>
</dbReference>
<dbReference type="InterPro" id="IPR042036">
    <property type="entry name" value="RRP8_N"/>
</dbReference>
<dbReference type="OrthoDB" id="10258825at2759"/>
<evidence type="ECO:0000256" key="5">
    <source>
        <dbReference type="ARBA" id="ARBA00022679"/>
    </source>
</evidence>
<dbReference type="GO" id="GO:0005730">
    <property type="term" value="C:nucleolus"/>
    <property type="evidence" value="ECO:0007669"/>
    <property type="project" value="UniProtKB-SubCell"/>
</dbReference>
<evidence type="ECO:0000256" key="3">
    <source>
        <dbReference type="ARBA" id="ARBA00022552"/>
    </source>
</evidence>
<evidence type="ECO:0000313" key="11">
    <source>
        <dbReference type="Proteomes" id="UP000807306"/>
    </source>
</evidence>
<dbReference type="FunFam" id="1.10.10.2150:FF:000001">
    <property type="entry name" value="Ribosomal RNA-processing protein 8"/>
    <property type="match status" value="1"/>
</dbReference>
<reference evidence="10" key="1">
    <citation type="submission" date="2020-11" db="EMBL/GenBank/DDBJ databases">
        <authorList>
            <consortium name="DOE Joint Genome Institute"/>
            <person name="Ahrendt S."/>
            <person name="Riley R."/>
            <person name="Andreopoulos W."/>
            <person name="Labutti K."/>
            <person name="Pangilinan J."/>
            <person name="Ruiz-Duenas F.J."/>
            <person name="Barrasa J.M."/>
            <person name="Sanchez-Garcia M."/>
            <person name="Camarero S."/>
            <person name="Miyauchi S."/>
            <person name="Serrano A."/>
            <person name="Linde D."/>
            <person name="Babiker R."/>
            <person name="Drula E."/>
            <person name="Ayuso-Fernandez I."/>
            <person name="Pacheco R."/>
            <person name="Padilla G."/>
            <person name="Ferreira P."/>
            <person name="Barriuso J."/>
            <person name="Kellner H."/>
            <person name="Castanera R."/>
            <person name="Alfaro M."/>
            <person name="Ramirez L."/>
            <person name="Pisabarro A.G."/>
            <person name="Kuo A."/>
            <person name="Tritt A."/>
            <person name="Lipzen A."/>
            <person name="He G."/>
            <person name="Yan M."/>
            <person name="Ng V."/>
            <person name="Cullen D."/>
            <person name="Martin F."/>
            <person name="Rosso M.-N."/>
            <person name="Henrissat B."/>
            <person name="Hibbett D."/>
            <person name="Martinez A.T."/>
            <person name="Grigoriev I.V."/>
        </authorList>
    </citation>
    <scope>NUCLEOTIDE SEQUENCE</scope>
    <source>
        <strain evidence="10">CBS 506.95</strain>
    </source>
</reference>
<evidence type="ECO:0000256" key="1">
    <source>
        <dbReference type="ARBA" id="ARBA00004604"/>
    </source>
</evidence>
<keyword evidence="6 9" id="KW-0949">S-adenosyl-L-methionine</keyword>
<evidence type="ECO:0000313" key="10">
    <source>
        <dbReference type="EMBL" id="KAF9534162.1"/>
    </source>
</evidence>
<dbReference type="GO" id="GO:0016433">
    <property type="term" value="F:rRNA (adenine) methyltransferase activity"/>
    <property type="evidence" value="ECO:0007669"/>
    <property type="project" value="TreeGrafter"/>
</dbReference>
<comment type="caution">
    <text evidence="10">The sequence shown here is derived from an EMBL/GenBank/DDBJ whole genome shotgun (WGS) entry which is preliminary data.</text>
</comment>
<evidence type="ECO:0000256" key="6">
    <source>
        <dbReference type="ARBA" id="ARBA00022691"/>
    </source>
</evidence>
<evidence type="ECO:0000256" key="7">
    <source>
        <dbReference type="ARBA" id="ARBA00023242"/>
    </source>
</evidence>
<keyword evidence="4 9" id="KW-0489">Methyltransferase</keyword>
<dbReference type="Gene3D" id="3.40.50.150">
    <property type="entry name" value="Vaccinia Virus protein VP39"/>
    <property type="match status" value="1"/>
</dbReference>
<dbReference type="Proteomes" id="UP000807306">
    <property type="component" value="Unassembled WGS sequence"/>
</dbReference>
<sequence length="236" mass="26531">MKERLDGARFRLINESLYKSDSHDAHRMMQEDPRVFEQYHVGFRHQVLSWPTNPVDQYITKFASYPERTLIADLGCGDAALAKGLAPEGISVLSYDLVSDNEYVVEADICKSIPLPGSEGTEGEQSLGEGQVADAVVCALSLMGTNWIQCLREAWRILKPSGQLHIAEVTSRFSDVEQFVSVVGSIGFHLKTKDTSNTHFILFEFTKVSRLCLSEKEWTKLIAKGSLLKPCEYKRR</sequence>
<dbReference type="InterPro" id="IPR007823">
    <property type="entry name" value="RRP8"/>
</dbReference>